<comment type="caution">
    <text evidence="1">The sequence shown here is derived from an EMBL/GenBank/DDBJ whole genome shotgun (WGS) entry which is preliminary data.</text>
</comment>
<organism evidence="1 2">
    <name type="scientific">SAR86 cluster bacterium</name>
    <dbReference type="NCBI Taxonomy" id="2030880"/>
    <lineage>
        <taxon>Bacteria</taxon>
        <taxon>Pseudomonadati</taxon>
        <taxon>Pseudomonadota</taxon>
        <taxon>Gammaproteobacteria</taxon>
        <taxon>SAR86 cluster</taxon>
    </lineage>
</organism>
<name>A0A2A4WWN3_9GAMM</name>
<gene>
    <name evidence="1" type="ORF">COB20_14710</name>
</gene>
<proteinExistence type="predicted"/>
<protein>
    <recommendedName>
        <fullName evidence="3">Lipoprotein</fullName>
    </recommendedName>
</protein>
<sequence>MKILSLPIRSTLIILIAIAGSSSLACTSIYIGKFQNFSNTQPIVVRATVVIHGESLRSRADYFEEMTVVVTDVIKGDFPYRSFTFFGDTGMSCLRYITREEFQIGSEHLFILQNAEARQPLLVAGESSVRIEGDTIYGRDLFEEYTMPLEELVELVK</sequence>
<evidence type="ECO:0000313" key="2">
    <source>
        <dbReference type="Proteomes" id="UP000218767"/>
    </source>
</evidence>
<dbReference type="Proteomes" id="UP000218767">
    <property type="component" value="Unassembled WGS sequence"/>
</dbReference>
<dbReference type="EMBL" id="NVUL01000096">
    <property type="protein sequence ID" value="PCI74710.1"/>
    <property type="molecule type" value="Genomic_DNA"/>
</dbReference>
<dbReference type="PROSITE" id="PS51257">
    <property type="entry name" value="PROKAR_LIPOPROTEIN"/>
    <property type="match status" value="1"/>
</dbReference>
<reference evidence="2" key="1">
    <citation type="submission" date="2017-08" db="EMBL/GenBank/DDBJ databases">
        <title>A dynamic microbial community with high functional redundancy inhabits the cold, oxic subseafloor aquifer.</title>
        <authorList>
            <person name="Tully B.J."/>
            <person name="Wheat C.G."/>
            <person name="Glazer B.T."/>
            <person name="Huber J.A."/>
        </authorList>
    </citation>
    <scope>NUCLEOTIDE SEQUENCE [LARGE SCALE GENOMIC DNA]</scope>
</reference>
<accession>A0A2A4WWN3</accession>
<evidence type="ECO:0000313" key="1">
    <source>
        <dbReference type="EMBL" id="PCI74710.1"/>
    </source>
</evidence>
<dbReference type="AlphaFoldDB" id="A0A2A4WWN3"/>
<evidence type="ECO:0008006" key="3">
    <source>
        <dbReference type="Google" id="ProtNLM"/>
    </source>
</evidence>